<evidence type="ECO:0000256" key="1">
    <source>
        <dbReference type="SAM" id="MobiDB-lite"/>
    </source>
</evidence>
<feature type="region of interest" description="Disordered" evidence="1">
    <location>
        <begin position="130"/>
        <end position="151"/>
    </location>
</feature>
<organism evidence="2 3">
    <name type="scientific">Oldenlandia corymbosa var. corymbosa</name>
    <dbReference type="NCBI Taxonomy" id="529605"/>
    <lineage>
        <taxon>Eukaryota</taxon>
        <taxon>Viridiplantae</taxon>
        <taxon>Streptophyta</taxon>
        <taxon>Embryophyta</taxon>
        <taxon>Tracheophyta</taxon>
        <taxon>Spermatophyta</taxon>
        <taxon>Magnoliopsida</taxon>
        <taxon>eudicotyledons</taxon>
        <taxon>Gunneridae</taxon>
        <taxon>Pentapetalae</taxon>
        <taxon>asterids</taxon>
        <taxon>lamiids</taxon>
        <taxon>Gentianales</taxon>
        <taxon>Rubiaceae</taxon>
        <taxon>Rubioideae</taxon>
        <taxon>Spermacoceae</taxon>
        <taxon>Hedyotis-Oldenlandia complex</taxon>
        <taxon>Oldenlandia</taxon>
    </lineage>
</organism>
<dbReference type="EMBL" id="OX459124">
    <property type="protein sequence ID" value="CAI9112763.1"/>
    <property type="molecule type" value="Genomic_DNA"/>
</dbReference>
<evidence type="ECO:0000313" key="3">
    <source>
        <dbReference type="Proteomes" id="UP001161247"/>
    </source>
</evidence>
<reference evidence="2" key="1">
    <citation type="submission" date="2023-03" db="EMBL/GenBank/DDBJ databases">
        <authorList>
            <person name="Julca I."/>
        </authorList>
    </citation>
    <scope>NUCLEOTIDE SEQUENCE</scope>
</reference>
<protein>
    <submittedName>
        <fullName evidence="2">OLC1v1013254C1</fullName>
    </submittedName>
</protein>
<dbReference type="AlphaFoldDB" id="A0AAV1DXU3"/>
<keyword evidence="3" id="KW-1185">Reference proteome</keyword>
<evidence type="ECO:0000313" key="2">
    <source>
        <dbReference type="EMBL" id="CAI9112763.1"/>
    </source>
</evidence>
<accession>A0AAV1DXU3</accession>
<dbReference type="Proteomes" id="UP001161247">
    <property type="component" value="Chromosome 7"/>
</dbReference>
<sequence>MSSDTIIKLARWRVRDLAACFSTCKLPRIDEEPNPSTSSTDHHRGRTKNTILFDPIGEHKRKQKDEQKKLRKKKTNQRKVSAESSKQITRKSTEEGLSGLSSGSCFREEEYMVFCFQDDGTIHLVKEKRASEASNATSESKQKHRENDENVCRQSYVDADELSDDKLYNAANGQLEEEEGRNDMEVVWQPPDEIKEISHIETHSDDQFKTLSSMLSVADSSDSNRSDASSGSFAFPVFDEQIEMGMDGKPCSHAATRKQRNEGT</sequence>
<feature type="region of interest" description="Disordered" evidence="1">
    <location>
        <begin position="31"/>
        <end position="101"/>
    </location>
</feature>
<name>A0AAV1DXU3_OLDCO</name>
<proteinExistence type="predicted"/>
<gene>
    <name evidence="2" type="ORF">OLC1_LOCUS19886</name>
</gene>